<accession>A0A2P2MXC6</accession>
<reference evidence="1" key="1">
    <citation type="submission" date="2018-02" db="EMBL/GenBank/DDBJ databases">
        <title>Rhizophora mucronata_Transcriptome.</title>
        <authorList>
            <person name="Meera S.P."/>
            <person name="Sreeshan A."/>
            <person name="Augustine A."/>
        </authorList>
    </citation>
    <scope>NUCLEOTIDE SEQUENCE</scope>
    <source>
        <tissue evidence="1">Leaf</tissue>
    </source>
</reference>
<sequence length="17" mass="2058">MFHHSDRSLCFCDIVFT</sequence>
<proteinExistence type="predicted"/>
<dbReference type="EMBL" id="GGEC01054387">
    <property type="protein sequence ID" value="MBX34871.1"/>
    <property type="molecule type" value="Transcribed_RNA"/>
</dbReference>
<protein>
    <submittedName>
        <fullName evidence="1">Uncharacterized protein</fullName>
    </submittedName>
</protein>
<evidence type="ECO:0000313" key="1">
    <source>
        <dbReference type="EMBL" id="MBX34871.1"/>
    </source>
</evidence>
<organism evidence="1">
    <name type="scientific">Rhizophora mucronata</name>
    <name type="common">Asiatic mangrove</name>
    <dbReference type="NCBI Taxonomy" id="61149"/>
    <lineage>
        <taxon>Eukaryota</taxon>
        <taxon>Viridiplantae</taxon>
        <taxon>Streptophyta</taxon>
        <taxon>Embryophyta</taxon>
        <taxon>Tracheophyta</taxon>
        <taxon>Spermatophyta</taxon>
        <taxon>Magnoliopsida</taxon>
        <taxon>eudicotyledons</taxon>
        <taxon>Gunneridae</taxon>
        <taxon>Pentapetalae</taxon>
        <taxon>rosids</taxon>
        <taxon>fabids</taxon>
        <taxon>Malpighiales</taxon>
        <taxon>Rhizophoraceae</taxon>
        <taxon>Rhizophora</taxon>
    </lineage>
</organism>
<name>A0A2P2MXC6_RHIMU</name>
<dbReference type="AlphaFoldDB" id="A0A2P2MXC6"/>